<accession>A0AAW5P8C4</accession>
<evidence type="ECO:0000256" key="1">
    <source>
        <dbReference type="SAM" id="MobiDB-lite"/>
    </source>
</evidence>
<feature type="region of interest" description="Disordered" evidence="1">
    <location>
        <begin position="109"/>
        <end position="130"/>
    </location>
</feature>
<dbReference type="EMBL" id="JANTZM010000007">
    <property type="protein sequence ID" value="MCS4157704.1"/>
    <property type="molecule type" value="Genomic_DNA"/>
</dbReference>
<dbReference type="Proteomes" id="UP001155110">
    <property type="component" value="Unassembled WGS sequence"/>
</dbReference>
<sequence>MIPFISRVSLSSLRPLLPYAAAGLLVAAGLGYVWSLQSQNQALQSQLGRKTQEVAALEESLRVVNEYEAASGAMRSLWASANEPSTDTLTAPDSAQGDVSRRVEAVVETREDTLSGRSKAPRENGRYVHDIGGNRHEGRIWVRPPGDRLRYRIRLLPRRERVSLVQTVDQSGVGRTYVDLPARLSLESVSAQSGRQERSSLRPAPKSRWTSGWSVGAGTIARPSGLYGEARAALSGGIRLGGGLRLSAEVAAGAESRIGGGPVRPISEVSLFLRW</sequence>
<proteinExistence type="predicted"/>
<name>A0AAW5P8C4_9BACT</name>
<feature type="region of interest" description="Disordered" evidence="1">
    <location>
        <begin position="188"/>
        <end position="209"/>
    </location>
</feature>
<organism evidence="2 3">
    <name type="scientific">Salinibacter ruber</name>
    <dbReference type="NCBI Taxonomy" id="146919"/>
    <lineage>
        <taxon>Bacteria</taxon>
        <taxon>Pseudomonadati</taxon>
        <taxon>Rhodothermota</taxon>
        <taxon>Rhodothermia</taxon>
        <taxon>Rhodothermales</taxon>
        <taxon>Salinibacteraceae</taxon>
        <taxon>Salinibacter</taxon>
    </lineage>
</organism>
<evidence type="ECO:0000313" key="2">
    <source>
        <dbReference type="EMBL" id="MCS4157704.1"/>
    </source>
</evidence>
<protein>
    <submittedName>
        <fullName evidence="2">Uncharacterized protein</fullName>
    </submittedName>
</protein>
<gene>
    <name evidence="2" type="ORF">GGP99_001668</name>
</gene>
<reference evidence="2" key="1">
    <citation type="submission" date="2022-08" db="EMBL/GenBank/DDBJ databases">
        <title>Genomic Encyclopedia of Type Strains, Phase V (KMG-V): Genome sequencing to study the core and pangenomes of soil and plant-associated prokaryotes.</title>
        <authorList>
            <person name="Whitman W."/>
        </authorList>
    </citation>
    <scope>NUCLEOTIDE SEQUENCE</scope>
    <source>
        <strain evidence="2">SP3002</strain>
    </source>
</reference>
<comment type="caution">
    <text evidence="2">The sequence shown here is derived from an EMBL/GenBank/DDBJ whole genome shotgun (WGS) entry which is preliminary data.</text>
</comment>
<evidence type="ECO:0000313" key="3">
    <source>
        <dbReference type="Proteomes" id="UP001155110"/>
    </source>
</evidence>
<dbReference type="AlphaFoldDB" id="A0AAW5P8C4"/>
<dbReference type="RefSeq" id="WP_259258223.1">
    <property type="nucleotide sequence ID" value="NZ_JANTZM010000007.1"/>
</dbReference>